<dbReference type="InterPro" id="IPR029032">
    <property type="entry name" value="AhpD-like"/>
</dbReference>
<dbReference type="InterPro" id="IPR052512">
    <property type="entry name" value="4CMD/NDH-1_regulator"/>
</dbReference>
<protein>
    <submittedName>
        <fullName evidence="2">4-carboxymuconolactone decarboxylase</fullName>
    </submittedName>
</protein>
<organism evidence="2 3">
    <name type="scientific">Bordetella genomosp. 2</name>
    <dbReference type="NCBI Taxonomy" id="1983456"/>
    <lineage>
        <taxon>Bacteria</taxon>
        <taxon>Pseudomonadati</taxon>
        <taxon>Pseudomonadota</taxon>
        <taxon>Betaproteobacteria</taxon>
        <taxon>Burkholderiales</taxon>
        <taxon>Alcaligenaceae</taxon>
        <taxon>Bordetella</taxon>
    </lineage>
</organism>
<dbReference type="SUPFAM" id="SSF69118">
    <property type="entry name" value="AhpD-like"/>
    <property type="match status" value="1"/>
</dbReference>
<dbReference type="GO" id="GO:0051920">
    <property type="term" value="F:peroxiredoxin activity"/>
    <property type="evidence" value="ECO:0007669"/>
    <property type="project" value="InterPro"/>
</dbReference>
<evidence type="ECO:0000313" key="3">
    <source>
        <dbReference type="Proteomes" id="UP000215633"/>
    </source>
</evidence>
<sequence length="153" mass="16101">MQNPQLPPNPSAGAPDRYERGLEKLREIDGAAGQAVVDSLADIAPDFARYLIEFPFGDIYARPGLSTRDREIAVVAALAALGHAQPQLGVHIQAALNVGVTREEIIEILMMMSVYAGFPAALNALSTARTAFRAHAGEAHRAAPVSDTSAGGV</sequence>
<evidence type="ECO:0000259" key="1">
    <source>
        <dbReference type="Pfam" id="PF02627"/>
    </source>
</evidence>
<dbReference type="PANTHER" id="PTHR33570">
    <property type="entry name" value="4-CARBOXYMUCONOLACTONE DECARBOXYLASE FAMILY PROTEIN"/>
    <property type="match status" value="1"/>
</dbReference>
<name>A0A261VZI5_9BORD</name>
<feature type="domain" description="Carboxymuconolactone decarboxylase-like" evidence="1">
    <location>
        <begin position="45"/>
        <end position="128"/>
    </location>
</feature>
<evidence type="ECO:0000313" key="2">
    <source>
        <dbReference type="EMBL" id="OZI79191.1"/>
    </source>
</evidence>
<dbReference type="Gene3D" id="1.20.1290.10">
    <property type="entry name" value="AhpD-like"/>
    <property type="match status" value="1"/>
</dbReference>
<dbReference type="Pfam" id="PF02627">
    <property type="entry name" value="CMD"/>
    <property type="match status" value="1"/>
</dbReference>
<accession>A0A261VZI5</accession>
<dbReference type="PANTHER" id="PTHR33570:SF10">
    <property type="entry name" value="GAMMA-CARBOXYMUCONOLACTONE DECARBOXYLASE"/>
    <property type="match status" value="1"/>
</dbReference>
<proteinExistence type="predicted"/>
<comment type="caution">
    <text evidence="2">The sequence shown here is derived from an EMBL/GenBank/DDBJ whole genome shotgun (WGS) entry which is preliminary data.</text>
</comment>
<reference evidence="3" key="1">
    <citation type="submission" date="2017-05" db="EMBL/GenBank/DDBJ databases">
        <title>Complete and WGS of Bordetella genogroups.</title>
        <authorList>
            <person name="Spilker T."/>
            <person name="Lipuma J."/>
        </authorList>
    </citation>
    <scope>NUCLEOTIDE SEQUENCE [LARGE SCALE GENOMIC DNA]</scope>
    <source>
        <strain evidence="3">AU8256</strain>
    </source>
</reference>
<gene>
    <name evidence="2" type="ORF">CAL24_04445</name>
</gene>
<dbReference type="InterPro" id="IPR003779">
    <property type="entry name" value="CMD-like"/>
</dbReference>
<dbReference type="RefSeq" id="WP_094805841.1">
    <property type="nucleotide sequence ID" value="NZ_NEVT01000003.1"/>
</dbReference>
<dbReference type="AlphaFoldDB" id="A0A261VZI5"/>
<keyword evidence="3" id="KW-1185">Reference proteome</keyword>
<dbReference type="EMBL" id="NEVT01000003">
    <property type="protein sequence ID" value="OZI79191.1"/>
    <property type="molecule type" value="Genomic_DNA"/>
</dbReference>
<dbReference type="Proteomes" id="UP000215633">
    <property type="component" value="Unassembled WGS sequence"/>
</dbReference>